<evidence type="ECO:0000313" key="3">
    <source>
        <dbReference type="Proteomes" id="UP000199580"/>
    </source>
</evidence>
<feature type="domain" description="AB hydrolase-1" evidence="1">
    <location>
        <begin position="80"/>
        <end position="203"/>
    </location>
</feature>
<sequence length="281" mass="31907">MRKLKYFLLTKSIGLYINFLSYTHPKKATLLAYKLFSNPREGRLSKENLPEILKETEHKTLAFEGQQFHSYTWKGNDHIILLIHGWESNASRWEKMLPYLQKSGSTIVAIDGPAHGLSSGLEFNVPTYAAFIDVAAKKFQPHTIIGHSIGGAASVYYQYKYQNIKLQKMVLLGTPSDLRTLIANYVALLSLNSKMETLLDDYFLQKFQFQLDAFSGKIFGEKLNLKGIIAHDLDDTIVAFGESQKIASGWKNATFIETKGLGHSMHDDVLYNQVIKFLFED</sequence>
<dbReference type="RefSeq" id="WP_091392962.1">
    <property type="nucleotide sequence ID" value="NZ_BKAI01000003.1"/>
</dbReference>
<accession>A0A1G8VGF1</accession>
<dbReference type="Gene3D" id="3.40.50.1820">
    <property type="entry name" value="alpha/beta hydrolase"/>
    <property type="match status" value="1"/>
</dbReference>
<evidence type="ECO:0000259" key="1">
    <source>
        <dbReference type="Pfam" id="PF00561"/>
    </source>
</evidence>
<keyword evidence="3" id="KW-1185">Reference proteome</keyword>
<gene>
    <name evidence="2" type="ORF">SAMN04487935_1314</name>
</gene>
<dbReference type="Proteomes" id="UP000199580">
    <property type="component" value="Unassembled WGS sequence"/>
</dbReference>
<dbReference type="STRING" id="1128970.SAMN04487935_1314"/>
<dbReference type="SUPFAM" id="SSF53474">
    <property type="entry name" value="alpha/beta-Hydrolases"/>
    <property type="match status" value="1"/>
</dbReference>
<organism evidence="2 3">
    <name type="scientific">Flavobacterium noncentrifugens</name>
    <dbReference type="NCBI Taxonomy" id="1128970"/>
    <lineage>
        <taxon>Bacteria</taxon>
        <taxon>Pseudomonadati</taxon>
        <taxon>Bacteroidota</taxon>
        <taxon>Flavobacteriia</taxon>
        <taxon>Flavobacteriales</taxon>
        <taxon>Flavobacteriaceae</taxon>
        <taxon>Flavobacterium</taxon>
    </lineage>
</organism>
<dbReference type="AlphaFoldDB" id="A0A1G8VGF1"/>
<dbReference type="OrthoDB" id="9785847at2"/>
<evidence type="ECO:0000313" key="2">
    <source>
        <dbReference type="EMBL" id="SDJ64395.1"/>
    </source>
</evidence>
<dbReference type="EMBL" id="FNEZ01000002">
    <property type="protein sequence ID" value="SDJ64395.1"/>
    <property type="molecule type" value="Genomic_DNA"/>
</dbReference>
<dbReference type="Pfam" id="PF00561">
    <property type="entry name" value="Abhydrolase_1"/>
    <property type="match status" value="1"/>
</dbReference>
<proteinExistence type="predicted"/>
<protein>
    <submittedName>
        <fullName evidence="2">Alpha/beta hydrolase family protein</fullName>
    </submittedName>
</protein>
<dbReference type="GO" id="GO:0016787">
    <property type="term" value="F:hydrolase activity"/>
    <property type="evidence" value="ECO:0007669"/>
    <property type="project" value="UniProtKB-KW"/>
</dbReference>
<dbReference type="InterPro" id="IPR000073">
    <property type="entry name" value="AB_hydrolase_1"/>
</dbReference>
<name>A0A1G8VGF1_9FLAO</name>
<dbReference type="InterPro" id="IPR029058">
    <property type="entry name" value="AB_hydrolase_fold"/>
</dbReference>
<dbReference type="PANTHER" id="PTHR46438">
    <property type="entry name" value="ALPHA/BETA-HYDROLASES SUPERFAMILY PROTEIN"/>
    <property type="match status" value="1"/>
</dbReference>
<reference evidence="2 3" key="1">
    <citation type="submission" date="2016-10" db="EMBL/GenBank/DDBJ databases">
        <authorList>
            <person name="de Groot N.N."/>
        </authorList>
    </citation>
    <scope>NUCLEOTIDE SEQUENCE [LARGE SCALE GENOMIC DNA]</scope>
    <source>
        <strain evidence="2 3">CGMCC 1.10076</strain>
    </source>
</reference>
<keyword evidence="2" id="KW-0378">Hydrolase</keyword>
<dbReference type="PANTHER" id="PTHR46438:SF11">
    <property type="entry name" value="LIPASE-RELATED"/>
    <property type="match status" value="1"/>
</dbReference>